<dbReference type="Pfam" id="PF22746">
    <property type="entry name" value="SHOCT-like_DUF2089-C"/>
    <property type="match status" value="1"/>
</dbReference>
<dbReference type="Proteomes" id="UP001145072">
    <property type="component" value="Unassembled WGS sequence"/>
</dbReference>
<accession>A0A9X4AJ47</accession>
<feature type="domain" description="DUF4097" evidence="1">
    <location>
        <begin position="111"/>
        <end position="344"/>
    </location>
</feature>
<comment type="caution">
    <text evidence="3">The sequence shown here is derived from an EMBL/GenBank/DDBJ whole genome shotgun (WGS) entry which is preliminary data.</text>
</comment>
<organism evidence="3 4">
    <name type="scientific">Aquibacillus koreensis</name>
    <dbReference type="NCBI Taxonomy" id="279446"/>
    <lineage>
        <taxon>Bacteria</taxon>
        <taxon>Bacillati</taxon>
        <taxon>Bacillota</taxon>
        <taxon>Bacilli</taxon>
        <taxon>Bacillales</taxon>
        <taxon>Bacillaceae</taxon>
        <taxon>Aquibacillus</taxon>
    </lineage>
</organism>
<keyword evidence="4" id="KW-1185">Reference proteome</keyword>
<gene>
    <name evidence="3" type="ORF">NC661_14830</name>
</gene>
<reference evidence="3" key="1">
    <citation type="submission" date="2022-06" db="EMBL/GenBank/DDBJ databases">
        <title>Aquibacillus sp. a new bacterium isolated from soil saline samples.</title>
        <authorList>
            <person name="Galisteo C."/>
            <person name="De La Haba R."/>
            <person name="Sanchez-Porro C."/>
            <person name="Ventosa A."/>
        </authorList>
    </citation>
    <scope>NUCLEOTIDE SEQUENCE</scope>
    <source>
        <strain evidence="3">JCM 12387</strain>
    </source>
</reference>
<dbReference type="RefSeq" id="WP_259870916.1">
    <property type="nucleotide sequence ID" value="NZ_JAMQJZ010000012.1"/>
</dbReference>
<evidence type="ECO:0000313" key="4">
    <source>
        <dbReference type="Proteomes" id="UP001145072"/>
    </source>
</evidence>
<dbReference type="InterPro" id="IPR053959">
    <property type="entry name" value="YvlB/LiaX_N"/>
</dbReference>
<evidence type="ECO:0000259" key="1">
    <source>
        <dbReference type="Pfam" id="PF13349"/>
    </source>
</evidence>
<dbReference type="EMBL" id="JAMQJZ010000012">
    <property type="protein sequence ID" value="MDC3421646.1"/>
    <property type="molecule type" value="Genomic_DNA"/>
</dbReference>
<dbReference type="AlphaFoldDB" id="A0A9X4AJ47"/>
<evidence type="ECO:0000259" key="2">
    <source>
        <dbReference type="Pfam" id="PF22746"/>
    </source>
</evidence>
<dbReference type="Gene3D" id="2.160.20.120">
    <property type="match status" value="1"/>
</dbReference>
<evidence type="ECO:0000313" key="3">
    <source>
        <dbReference type="EMBL" id="MDC3421646.1"/>
    </source>
</evidence>
<name>A0A9X4AJ47_9BACI</name>
<sequence>MKEDRKRILKMVEEGLISAEEAAELFESLDKADKAEKAEKEPNQLTEQVKWDQGESYYSQNKKQSTTSKKAKLLSLVEEAFTKIKNVDLDFNFGTHTVVSHIFHSQNVDVSNLDIDIANGSLTLSPWNEADVRIECEAKVYQVDDKDRARQNFLDTSAFHVDEKQLHFSVPSKQIKTDVVMKIPERLYEKISVKLFNGPVNAESVKTKQLRVKTSNGDVTLKRLEGKLLFVETGNGKITTDQVMMEEVETETMNGAIHLDGQFHAVDAQTVNGSIQCAWEGENTRTGFFRTTTGSIRLHVPNTVKIEGKLESNIGGLHCDLHNYQVVNETKEVIKRTLQFEAQQEHSALLHIEAETKTGSIWVLPNK</sequence>
<feature type="domain" description="YvlB/LiaX N-terminal" evidence="2">
    <location>
        <begin position="3"/>
        <end position="32"/>
    </location>
</feature>
<dbReference type="InterPro" id="IPR025164">
    <property type="entry name" value="Toastrack_DUF4097"/>
</dbReference>
<dbReference type="PIRSF" id="PIRSF012569">
    <property type="entry name" value="UCP012569"/>
    <property type="match status" value="1"/>
</dbReference>
<dbReference type="InterPro" id="IPR016599">
    <property type="entry name" value="UCP012569"/>
</dbReference>
<proteinExistence type="predicted"/>
<protein>
    <submittedName>
        <fullName evidence="3">DUF4097 family beta strand repeat-containing protein</fullName>
    </submittedName>
</protein>
<dbReference type="Pfam" id="PF13349">
    <property type="entry name" value="DUF4097"/>
    <property type="match status" value="1"/>
</dbReference>